<evidence type="ECO:0000256" key="1">
    <source>
        <dbReference type="SAM" id="MobiDB-lite"/>
    </source>
</evidence>
<keyword evidence="3" id="KW-1185">Reference proteome</keyword>
<proteinExistence type="predicted"/>
<accession>A0AAN9RMT4</accession>
<gene>
    <name evidence="2" type="ORF">VNO80_03058</name>
</gene>
<dbReference type="EMBL" id="JAYMYR010000002">
    <property type="protein sequence ID" value="KAK7377629.1"/>
    <property type="molecule type" value="Genomic_DNA"/>
</dbReference>
<evidence type="ECO:0000313" key="3">
    <source>
        <dbReference type="Proteomes" id="UP001374584"/>
    </source>
</evidence>
<protein>
    <submittedName>
        <fullName evidence="2">Uncharacterized protein</fullName>
    </submittedName>
</protein>
<feature type="region of interest" description="Disordered" evidence="1">
    <location>
        <begin position="1"/>
        <end position="22"/>
    </location>
</feature>
<sequence length="73" mass="7769">MQESHPTRETEQKKFHSYNNPERGVSVLGSGGAFVSPCVSTLSFSFTVSGECGQYPSSLHPAISTAPSTSPCF</sequence>
<evidence type="ECO:0000313" key="2">
    <source>
        <dbReference type="EMBL" id="KAK7377629.1"/>
    </source>
</evidence>
<comment type="caution">
    <text evidence="2">The sequence shown here is derived from an EMBL/GenBank/DDBJ whole genome shotgun (WGS) entry which is preliminary data.</text>
</comment>
<name>A0AAN9RMT4_PHACN</name>
<reference evidence="2 3" key="1">
    <citation type="submission" date="2024-01" db="EMBL/GenBank/DDBJ databases">
        <title>The genomes of 5 underutilized Papilionoideae crops provide insights into root nodulation and disease resistanc.</title>
        <authorList>
            <person name="Jiang F."/>
        </authorList>
    </citation>
    <scope>NUCLEOTIDE SEQUENCE [LARGE SCALE GENOMIC DNA]</scope>
    <source>
        <strain evidence="2">JINMINGXINNONG_FW02</strain>
        <tissue evidence="2">Leaves</tissue>
    </source>
</reference>
<feature type="compositionally biased region" description="Basic and acidic residues" evidence="1">
    <location>
        <begin position="1"/>
        <end position="14"/>
    </location>
</feature>
<organism evidence="2 3">
    <name type="scientific">Phaseolus coccineus</name>
    <name type="common">Scarlet runner bean</name>
    <name type="synonym">Phaseolus multiflorus</name>
    <dbReference type="NCBI Taxonomy" id="3886"/>
    <lineage>
        <taxon>Eukaryota</taxon>
        <taxon>Viridiplantae</taxon>
        <taxon>Streptophyta</taxon>
        <taxon>Embryophyta</taxon>
        <taxon>Tracheophyta</taxon>
        <taxon>Spermatophyta</taxon>
        <taxon>Magnoliopsida</taxon>
        <taxon>eudicotyledons</taxon>
        <taxon>Gunneridae</taxon>
        <taxon>Pentapetalae</taxon>
        <taxon>rosids</taxon>
        <taxon>fabids</taxon>
        <taxon>Fabales</taxon>
        <taxon>Fabaceae</taxon>
        <taxon>Papilionoideae</taxon>
        <taxon>50 kb inversion clade</taxon>
        <taxon>NPAAA clade</taxon>
        <taxon>indigoferoid/millettioid clade</taxon>
        <taxon>Phaseoleae</taxon>
        <taxon>Phaseolus</taxon>
    </lineage>
</organism>
<dbReference type="Proteomes" id="UP001374584">
    <property type="component" value="Unassembled WGS sequence"/>
</dbReference>
<dbReference type="AlphaFoldDB" id="A0AAN9RMT4"/>